<keyword evidence="12" id="KW-1185">Reference proteome</keyword>
<dbReference type="GO" id="GO:0008616">
    <property type="term" value="P:tRNA queuosine(34) biosynthetic process"/>
    <property type="evidence" value="ECO:0007669"/>
    <property type="project" value="UniProtKB-KW"/>
</dbReference>
<feature type="active site" description="Charge relay system" evidence="9">
    <location>
        <position position="130"/>
    </location>
</feature>
<evidence type="ECO:0000256" key="8">
    <source>
        <dbReference type="PIRNR" id="PIRNR006113"/>
    </source>
</evidence>
<evidence type="ECO:0000313" key="12">
    <source>
        <dbReference type="Proteomes" id="UP000198765"/>
    </source>
</evidence>
<dbReference type="PIRSF" id="PIRSF006113">
    <property type="entry name" value="PTP_synth"/>
    <property type="match status" value="1"/>
</dbReference>
<dbReference type="Gene3D" id="3.30.479.10">
    <property type="entry name" value="6-pyruvoyl tetrahydropterin synthase/QueD"/>
    <property type="match status" value="2"/>
</dbReference>
<evidence type="ECO:0000313" key="11">
    <source>
        <dbReference type="EMBL" id="SBT40767.1"/>
    </source>
</evidence>
<dbReference type="InterPro" id="IPR007115">
    <property type="entry name" value="6-PTP_synth/QueD"/>
</dbReference>
<dbReference type="NCBIfam" id="TIGR03367">
    <property type="entry name" value="queuosine_QueD"/>
    <property type="match status" value="1"/>
</dbReference>
<comment type="pathway">
    <text evidence="1 8">Purine metabolism; 7-cyano-7-deazaguanine biosynthesis.</text>
</comment>
<evidence type="ECO:0000256" key="7">
    <source>
        <dbReference type="ARBA" id="ARBA00048807"/>
    </source>
</evidence>
<keyword evidence="4 8" id="KW-0479">Metal-binding</keyword>
<evidence type="ECO:0000256" key="5">
    <source>
        <dbReference type="ARBA" id="ARBA00022833"/>
    </source>
</evidence>
<feature type="binding site" evidence="10">
    <location>
        <position position="32"/>
    </location>
    <ligand>
        <name>Zn(2+)</name>
        <dbReference type="ChEBI" id="CHEBI:29105"/>
    </ligand>
</feature>
<feature type="active site" description="Proton acceptor" evidence="9">
    <location>
        <position position="43"/>
    </location>
</feature>
<comment type="catalytic activity">
    <reaction evidence="7 8">
        <text>7,8-dihydroneopterin 3'-triphosphate + H2O = 6-carboxy-5,6,7,8-tetrahydropterin + triphosphate + acetaldehyde + 2 H(+)</text>
        <dbReference type="Rhea" id="RHEA:27966"/>
        <dbReference type="ChEBI" id="CHEBI:15343"/>
        <dbReference type="ChEBI" id="CHEBI:15377"/>
        <dbReference type="ChEBI" id="CHEBI:15378"/>
        <dbReference type="ChEBI" id="CHEBI:18036"/>
        <dbReference type="ChEBI" id="CHEBI:58462"/>
        <dbReference type="ChEBI" id="CHEBI:61032"/>
        <dbReference type="EC" id="4.1.2.50"/>
    </reaction>
</comment>
<gene>
    <name evidence="11" type="ORF">GA0070621_1053</name>
</gene>
<sequence length="143" mass="15621">MSGPASAGSGPVTAIGPGIYRIYKSFMFEAAHQLGGLPEGHKCGRLHGHGYTVEVTIASRRLTGPGFVVDFAELDLLKRHLDGEFDHRFLNDVVDVEPTSENLARVLFDWCAAHLALPDGAFVEAVRVRETAASWAEYRQDNP</sequence>
<keyword evidence="8" id="KW-0671">Queuosine biosynthesis</keyword>
<evidence type="ECO:0000256" key="6">
    <source>
        <dbReference type="ARBA" id="ARBA00023239"/>
    </source>
</evidence>
<dbReference type="RefSeq" id="WP_091192007.1">
    <property type="nucleotide sequence ID" value="NZ_LT594324.1"/>
</dbReference>
<dbReference type="UniPathway" id="UPA00391"/>
<dbReference type="AlphaFoldDB" id="A0A1A8Z9X4"/>
<dbReference type="PANTHER" id="PTHR12589">
    <property type="entry name" value="PYRUVOYL TETRAHYDROBIOPTERIN SYNTHASE"/>
    <property type="match status" value="1"/>
</dbReference>
<evidence type="ECO:0000256" key="4">
    <source>
        <dbReference type="ARBA" id="ARBA00022723"/>
    </source>
</evidence>
<comment type="cofactor">
    <cofactor evidence="8 10">
        <name>Zn(2+)</name>
        <dbReference type="ChEBI" id="CHEBI:29105"/>
    </cofactor>
    <text evidence="8 10">Binds 1 zinc ion per subunit.</text>
</comment>
<evidence type="ECO:0000256" key="10">
    <source>
        <dbReference type="PIRSR" id="PIRSR006113-2"/>
    </source>
</evidence>
<dbReference type="PATRIC" id="fig|299146.4.peg.1087"/>
<proteinExistence type="inferred from homology"/>
<reference evidence="11 12" key="1">
    <citation type="submission" date="2016-06" db="EMBL/GenBank/DDBJ databases">
        <authorList>
            <person name="Kjaerup R.B."/>
            <person name="Dalgaard T.S."/>
            <person name="Juul-Madsen H.R."/>
        </authorList>
    </citation>
    <scope>NUCLEOTIDE SEQUENCE [LARGE SCALE GENOMIC DNA]</scope>
    <source>
        <strain evidence="11 12">DSM 45248</strain>
    </source>
</reference>
<evidence type="ECO:0000256" key="1">
    <source>
        <dbReference type="ARBA" id="ARBA00005061"/>
    </source>
</evidence>
<dbReference type="OrthoDB" id="9804698at2"/>
<dbReference type="EC" id="4.-.-.-" evidence="8"/>
<dbReference type="SUPFAM" id="SSF55620">
    <property type="entry name" value="Tetrahydrobiopterin biosynthesis enzymes-like"/>
    <property type="match status" value="1"/>
</dbReference>
<feature type="binding site" evidence="10">
    <location>
        <position position="49"/>
    </location>
    <ligand>
        <name>Zn(2+)</name>
        <dbReference type="ChEBI" id="CHEBI:29105"/>
    </ligand>
</feature>
<feature type="binding site" evidence="10">
    <location>
        <position position="47"/>
    </location>
    <ligand>
        <name>Zn(2+)</name>
        <dbReference type="ChEBI" id="CHEBI:29105"/>
    </ligand>
</feature>
<evidence type="ECO:0000256" key="9">
    <source>
        <dbReference type="PIRSR" id="PIRSR006113-1"/>
    </source>
</evidence>
<dbReference type="GO" id="GO:0046872">
    <property type="term" value="F:metal ion binding"/>
    <property type="evidence" value="ECO:0007669"/>
    <property type="project" value="UniProtKB-KW"/>
</dbReference>
<organism evidence="11 12">
    <name type="scientific">Micromonospora narathiwatensis</name>
    <dbReference type="NCBI Taxonomy" id="299146"/>
    <lineage>
        <taxon>Bacteria</taxon>
        <taxon>Bacillati</taxon>
        <taxon>Actinomycetota</taxon>
        <taxon>Actinomycetes</taxon>
        <taxon>Micromonosporales</taxon>
        <taxon>Micromonosporaceae</taxon>
        <taxon>Micromonospora</taxon>
    </lineage>
</organism>
<protein>
    <recommendedName>
        <fullName evidence="3 8">6-carboxy-5,6,7,8-tetrahydropterin synthase</fullName>
        <ecNumber evidence="8">4.-.-.-</ecNumber>
    </recommendedName>
</protein>
<dbReference type="EMBL" id="LT594324">
    <property type="protein sequence ID" value="SBT40767.1"/>
    <property type="molecule type" value="Genomic_DNA"/>
</dbReference>
<name>A0A1A8Z9X4_9ACTN</name>
<keyword evidence="5 8" id="KW-0862">Zinc</keyword>
<evidence type="ECO:0000256" key="2">
    <source>
        <dbReference type="ARBA" id="ARBA00008900"/>
    </source>
</evidence>
<evidence type="ECO:0000256" key="3">
    <source>
        <dbReference type="ARBA" id="ARBA00018141"/>
    </source>
</evidence>
<dbReference type="GO" id="GO:0070497">
    <property type="term" value="F:6-carboxytetrahydropterin synthase activity"/>
    <property type="evidence" value="ECO:0007669"/>
    <property type="project" value="UniProtKB-EC"/>
</dbReference>
<keyword evidence="6 8" id="KW-0456">Lyase</keyword>
<dbReference type="Pfam" id="PF01242">
    <property type="entry name" value="PTPS"/>
    <property type="match status" value="1"/>
</dbReference>
<dbReference type="Proteomes" id="UP000198765">
    <property type="component" value="Chromosome I"/>
</dbReference>
<dbReference type="PANTHER" id="PTHR12589:SF7">
    <property type="entry name" value="6-PYRUVOYL TETRAHYDROBIOPTERIN SYNTHASE"/>
    <property type="match status" value="1"/>
</dbReference>
<feature type="active site" description="Charge relay system" evidence="9">
    <location>
        <position position="87"/>
    </location>
</feature>
<comment type="similarity">
    <text evidence="2 8">Belongs to the PTPS family. QueD subfamily.</text>
</comment>
<dbReference type="InterPro" id="IPR038418">
    <property type="entry name" value="6-PTP_synth/QueD_sf"/>
</dbReference>
<accession>A0A1A8Z9X4</accession>